<comment type="subcellular location">
    <subcellularLocation>
        <location evidence="1">Membrane</location>
        <topology evidence="1">Multi-pass membrane protein</topology>
    </subcellularLocation>
</comment>
<dbReference type="PANTHER" id="PTHR37422">
    <property type="entry name" value="TEICHURONIC ACID BIOSYNTHESIS PROTEIN TUAE"/>
    <property type="match status" value="1"/>
</dbReference>
<dbReference type="GO" id="GO:0016020">
    <property type="term" value="C:membrane"/>
    <property type="evidence" value="ECO:0007669"/>
    <property type="project" value="UniProtKB-SubCell"/>
</dbReference>
<dbReference type="Pfam" id="PF04932">
    <property type="entry name" value="Wzy_C"/>
    <property type="match status" value="1"/>
</dbReference>
<feature type="transmembrane region" description="Helical" evidence="5">
    <location>
        <begin position="436"/>
        <end position="456"/>
    </location>
</feature>
<dbReference type="AlphaFoldDB" id="A0A433NQS0"/>
<evidence type="ECO:0000313" key="8">
    <source>
        <dbReference type="Proteomes" id="UP000268857"/>
    </source>
</evidence>
<feature type="transmembrane region" description="Helical" evidence="5">
    <location>
        <begin position="380"/>
        <end position="399"/>
    </location>
</feature>
<reference evidence="7 8" key="1">
    <citation type="journal article" date="2019" name="Genome Biol. Evol.">
        <title>Day and night: Metabolic profiles and evolutionary relationships of six axenic non-marine cyanobacteria.</title>
        <authorList>
            <person name="Will S.E."/>
            <person name="Henke P."/>
            <person name="Boedeker C."/>
            <person name="Huang S."/>
            <person name="Brinkmann H."/>
            <person name="Rohde M."/>
            <person name="Jarek M."/>
            <person name="Friedl T."/>
            <person name="Seufert S."/>
            <person name="Schumacher M."/>
            <person name="Overmann J."/>
            <person name="Neumann-Schaal M."/>
            <person name="Petersen J."/>
        </authorList>
    </citation>
    <scope>NUCLEOTIDE SEQUENCE [LARGE SCALE GENOMIC DNA]</scope>
    <source>
        <strain evidence="7 8">PCC 6912</strain>
    </source>
</reference>
<feature type="domain" description="O-antigen ligase-related" evidence="6">
    <location>
        <begin position="238"/>
        <end position="387"/>
    </location>
</feature>
<gene>
    <name evidence="7" type="ORF">PCC6912_00150</name>
</gene>
<feature type="transmembrane region" description="Helical" evidence="5">
    <location>
        <begin position="124"/>
        <end position="146"/>
    </location>
</feature>
<feature type="transmembrane region" description="Helical" evidence="5">
    <location>
        <begin position="411"/>
        <end position="430"/>
    </location>
</feature>
<feature type="transmembrane region" description="Helical" evidence="5">
    <location>
        <begin position="254"/>
        <end position="272"/>
    </location>
</feature>
<organism evidence="7 8">
    <name type="scientific">Chlorogloeopsis fritschii PCC 6912</name>
    <dbReference type="NCBI Taxonomy" id="211165"/>
    <lineage>
        <taxon>Bacteria</taxon>
        <taxon>Bacillati</taxon>
        <taxon>Cyanobacteriota</taxon>
        <taxon>Cyanophyceae</taxon>
        <taxon>Nostocales</taxon>
        <taxon>Chlorogloeopsidaceae</taxon>
        <taxon>Chlorogloeopsis</taxon>
    </lineage>
</organism>
<dbReference type="EMBL" id="RSCJ01000001">
    <property type="protein sequence ID" value="RUR86572.1"/>
    <property type="molecule type" value="Genomic_DNA"/>
</dbReference>
<feature type="transmembrane region" description="Helical" evidence="5">
    <location>
        <begin position="207"/>
        <end position="225"/>
    </location>
</feature>
<comment type="caution">
    <text evidence="7">The sequence shown here is derived from an EMBL/GenBank/DDBJ whole genome shotgun (WGS) entry which is preliminary data.</text>
</comment>
<dbReference type="InterPro" id="IPR006007">
    <property type="entry name" value="Inorganic_carbon_transpt"/>
</dbReference>
<dbReference type="NCBIfam" id="TIGR00947">
    <property type="entry name" value="2A73"/>
    <property type="match status" value="1"/>
</dbReference>
<feature type="transmembrane region" description="Helical" evidence="5">
    <location>
        <begin position="284"/>
        <end position="302"/>
    </location>
</feature>
<name>A0A433NQS0_CHLFR</name>
<evidence type="ECO:0000313" key="7">
    <source>
        <dbReference type="EMBL" id="RUR86572.1"/>
    </source>
</evidence>
<evidence type="ECO:0000259" key="6">
    <source>
        <dbReference type="Pfam" id="PF04932"/>
    </source>
</evidence>
<evidence type="ECO:0000256" key="4">
    <source>
        <dbReference type="ARBA" id="ARBA00023136"/>
    </source>
</evidence>
<dbReference type="STRING" id="211165.GCA_000317285_04924"/>
<dbReference type="InterPro" id="IPR007016">
    <property type="entry name" value="O-antigen_ligase-rel_domated"/>
</dbReference>
<evidence type="ECO:0000256" key="3">
    <source>
        <dbReference type="ARBA" id="ARBA00022989"/>
    </source>
</evidence>
<dbReference type="Proteomes" id="UP000268857">
    <property type="component" value="Unassembled WGS sequence"/>
</dbReference>
<keyword evidence="4 5" id="KW-0472">Membrane</keyword>
<dbReference type="InterPro" id="IPR051533">
    <property type="entry name" value="WaaL-like"/>
</dbReference>
<keyword evidence="8" id="KW-1185">Reference proteome</keyword>
<accession>A0A433NQS0</accession>
<feature type="transmembrane region" description="Helical" evidence="5">
    <location>
        <begin position="96"/>
        <end position="118"/>
    </location>
</feature>
<proteinExistence type="predicted"/>
<feature type="transmembrane region" description="Helical" evidence="5">
    <location>
        <begin position="41"/>
        <end position="62"/>
    </location>
</feature>
<dbReference type="OrthoDB" id="9806320at2"/>
<dbReference type="RefSeq" id="WP_016874515.1">
    <property type="nucleotide sequence ID" value="NZ_AJLN01000116.1"/>
</dbReference>
<sequence>MNLIWQKFTLSDLPLKEYLGTSYLHNFLVGLLRSWRQTSILMQWGEIISAALVSLVLLLAPFTVNNTAVLGILLLACGAFWLLLTLSDEVTSPNTLFVTPIHLLVLLFWGVSVVATALSPEKKAALAGLINFTLYLLLFALCARILTSPRIRSWLLILYLHMSLLVGVYGVRQKFFGAAQLATWVDPESPLSKNARVYSYLGNPNLLAGYLLPAVILSLVAVFAWRGWVQKSLAMTMVVVNLACFRFADSRGGFIGLAVGLVVLVLLLRYWYGEYLPRFWRMWLVPMLLGFFVAAFVVAFGFSETFRLRILSIFAGRGDSSNNFRINVWMAAIKMIQDYPVFGIGPGHDVFNKIYPFYQLPRYNALSAYSILLEVAVETGIIGLASFAWLLIVIFNTAWSELQRFRQSTSVDGLWLIGAITALAGMLGHGFVDTVWYRPAVNSIWWLLVGLVASYWTSSHQAQTQQVDSLRSEPAPN</sequence>
<dbReference type="PANTHER" id="PTHR37422:SF22">
    <property type="entry name" value="SLR1515 PROTEIN"/>
    <property type="match status" value="1"/>
</dbReference>
<keyword evidence="3 5" id="KW-1133">Transmembrane helix</keyword>
<evidence type="ECO:0000256" key="2">
    <source>
        <dbReference type="ARBA" id="ARBA00022692"/>
    </source>
</evidence>
<feature type="transmembrane region" description="Helical" evidence="5">
    <location>
        <begin position="153"/>
        <end position="171"/>
    </location>
</feature>
<protein>
    <submittedName>
        <fullName evidence="7">Putative bicarbonate transporter, IctB family protein</fullName>
    </submittedName>
</protein>
<keyword evidence="2 5" id="KW-0812">Transmembrane</keyword>
<feature type="transmembrane region" description="Helical" evidence="5">
    <location>
        <begin position="68"/>
        <end position="84"/>
    </location>
</feature>
<evidence type="ECO:0000256" key="5">
    <source>
        <dbReference type="SAM" id="Phobius"/>
    </source>
</evidence>
<evidence type="ECO:0000256" key="1">
    <source>
        <dbReference type="ARBA" id="ARBA00004141"/>
    </source>
</evidence>